<feature type="domain" description="Enoyl reductase (ER)" evidence="4">
    <location>
        <begin position="7"/>
        <end position="331"/>
    </location>
</feature>
<dbReference type="InterPro" id="IPR036291">
    <property type="entry name" value="NAD(P)-bd_dom_sf"/>
</dbReference>
<evidence type="ECO:0000256" key="2">
    <source>
        <dbReference type="ARBA" id="ARBA00011245"/>
    </source>
</evidence>
<comment type="similarity">
    <text evidence="1">Belongs to the zinc-containing alcohol dehydrogenase family.</text>
</comment>
<dbReference type="InterPro" id="IPR047122">
    <property type="entry name" value="Trans-enoyl_RdTase-like"/>
</dbReference>
<dbReference type="CDD" id="cd08249">
    <property type="entry name" value="enoyl_reductase_like"/>
    <property type="match status" value="1"/>
</dbReference>
<dbReference type="InterPro" id="IPR011032">
    <property type="entry name" value="GroES-like_sf"/>
</dbReference>
<evidence type="ECO:0000259" key="4">
    <source>
        <dbReference type="SMART" id="SM00829"/>
    </source>
</evidence>
<dbReference type="PANTHER" id="PTHR45348">
    <property type="entry name" value="HYPOTHETICAL OXIDOREDUCTASE (EUROFUNG)"/>
    <property type="match status" value="1"/>
</dbReference>
<evidence type="ECO:0000256" key="1">
    <source>
        <dbReference type="ARBA" id="ARBA00008072"/>
    </source>
</evidence>
<dbReference type="Gene3D" id="3.90.180.10">
    <property type="entry name" value="Medium-chain alcohol dehydrogenases, catalytic domain"/>
    <property type="match status" value="1"/>
</dbReference>
<dbReference type="SUPFAM" id="SSF50129">
    <property type="entry name" value="GroES-like"/>
    <property type="match status" value="1"/>
</dbReference>
<reference evidence="5 6" key="1">
    <citation type="journal article" date="2021" name="Nat. Commun.">
        <title>Genetic determinants of endophytism in the Arabidopsis root mycobiome.</title>
        <authorList>
            <person name="Mesny F."/>
            <person name="Miyauchi S."/>
            <person name="Thiergart T."/>
            <person name="Pickel B."/>
            <person name="Atanasova L."/>
            <person name="Karlsson M."/>
            <person name="Huettel B."/>
            <person name="Barry K.W."/>
            <person name="Haridas S."/>
            <person name="Chen C."/>
            <person name="Bauer D."/>
            <person name="Andreopoulos W."/>
            <person name="Pangilinan J."/>
            <person name="LaButti K."/>
            <person name="Riley R."/>
            <person name="Lipzen A."/>
            <person name="Clum A."/>
            <person name="Drula E."/>
            <person name="Henrissat B."/>
            <person name="Kohler A."/>
            <person name="Grigoriev I.V."/>
            <person name="Martin F.M."/>
            <person name="Hacquard S."/>
        </authorList>
    </citation>
    <scope>NUCLEOTIDE SEQUENCE [LARGE SCALE GENOMIC DNA]</scope>
    <source>
        <strain evidence="5 6">MPI-SDFR-AT-0080</strain>
    </source>
</reference>
<protein>
    <submittedName>
        <fullName evidence="5">Chaperonin 10-like protein</fullName>
    </submittedName>
</protein>
<comment type="subunit">
    <text evidence="2">Monomer.</text>
</comment>
<organism evidence="5 6">
    <name type="scientific">Macrophomina phaseolina</name>
    <dbReference type="NCBI Taxonomy" id="35725"/>
    <lineage>
        <taxon>Eukaryota</taxon>
        <taxon>Fungi</taxon>
        <taxon>Dikarya</taxon>
        <taxon>Ascomycota</taxon>
        <taxon>Pezizomycotina</taxon>
        <taxon>Dothideomycetes</taxon>
        <taxon>Dothideomycetes incertae sedis</taxon>
        <taxon>Botryosphaeriales</taxon>
        <taxon>Botryosphaeriaceae</taxon>
        <taxon>Macrophomina</taxon>
    </lineage>
</organism>
<dbReference type="Pfam" id="PF08240">
    <property type="entry name" value="ADH_N"/>
    <property type="match status" value="1"/>
</dbReference>
<proteinExistence type="inferred from homology"/>
<sequence length="346" mass="37130">MKEAIVHSAEKVEIIDSPIPTPGPDQVVVRVIASGCNPKDWKVVELFNKHHNSGDDIAGFVHAVGANVYEFKPGDRVAAFHEIMAPGGSFAEYAVAWQYMTSHIPDNVSFEEASTIPLAGLTAVVGNYIRLGLPEPWKPATEKVPFLVYGAASAVGAFAIKLARLSNIHPIIGVAGRGIPYAESLIDKAKGDVIIDYRNGNEAVVSGIKDALKNAGASHIYHAFDAVSDNGSHNDVVAVLAPEARVTYVFPLEHTAPPGFSYPKTYKSAEFSNVADAYGEHRQEGFIYLRWLFRMAMEGKFAPHPHEVVPGGLAGVSQALQNLKAGKASAIKYAFKIPDTEGAGQD</sequence>
<dbReference type="PANTHER" id="PTHR45348:SF5">
    <property type="entry name" value="OXIDOREDUCTASE, PUTATIVE (AFU_ORTHOLOGUE AFUA_8G01420)-RELATED"/>
    <property type="match status" value="1"/>
</dbReference>
<keyword evidence="6" id="KW-1185">Reference proteome</keyword>
<comment type="caution">
    <text evidence="5">The sequence shown here is derived from an EMBL/GenBank/DDBJ whole genome shotgun (WGS) entry which is preliminary data.</text>
</comment>
<gene>
    <name evidence="5" type="ORF">B0J12DRAFT_303136</name>
</gene>
<dbReference type="Gene3D" id="3.40.50.720">
    <property type="entry name" value="NAD(P)-binding Rossmann-like Domain"/>
    <property type="match status" value="1"/>
</dbReference>
<evidence type="ECO:0000256" key="3">
    <source>
        <dbReference type="ARBA" id="ARBA00023002"/>
    </source>
</evidence>
<dbReference type="SMART" id="SM00829">
    <property type="entry name" value="PKS_ER"/>
    <property type="match status" value="1"/>
</dbReference>
<evidence type="ECO:0000313" key="6">
    <source>
        <dbReference type="Proteomes" id="UP000774617"/>
    </source>
</evidence>
<keyword evidence="3" id="KW-0560">Oxidoreductase</keyword>
<dbReference type="SUPFAM" id="SSF51735">
    <property type="entry name" value="NAD(P)-binding Rossmann-fold domains"/>
    <property type="match status" value="1"/>
</dbReference>
<dbReference type="InterPro" id="IPR013154">
    <property type="entry name" value="ADH-like_N"/>
</dbReference>
<dbReference type="EMBL" id="JAGTJR010000040">
    <property type="protein sequence ID" value="KAH7032360.1"/>
    <property type="molecule type" value="Genomic_DNA"/>
</dbReference>
<dbReference type="Proteomes" id="UP000774617">
    <property type="component" value="Unassembled WGS sequence"/>
</dbReference>
<dbReference type="InterPro" id="IPR020843">
    <property type="entry name" value="ER"/>
</dbReference>
<accession>A0ABQ8FXA4</accession>
<name>A0ABQ8FXA4_9PEZI</name>
<evidence type="ECO:0000313" key="5">
    <source>
        <dbReference type="EMBL" id="KAH7032360.1"/>
    </source>
</evidence>